<gene>
    <name evidence="7" type="primary">tssI</name>
    <name evidence="7" type="ORF">WKW80_22520</name>
</gene>
<dbReference type="Gene3D" id="2.40.50.230">
    <property type="entry name" value="Gp5 N-terminal domain"/>
    <property type="match status" value="1"/>
</dbReference>
<feature type="compositionally biased region" description="Polar residues" evidence="4">
    <location>
        <begin position="704"/>
        <end position="716"/>
    </location>
</feature>
<feature type="domain" description="Gp5/Type VI secretion system Vgr protein OB-fold" evidence="5">
    <location>
        <begin position="433"/>
        <end position="501"/>
    </location>
</feature>
<evidence type="ECO:0000313" key="8">
    <source>
        <dbReference type="Proteomes" id="UP001363010"/>
    </source>
</evidence>
<comment type="caution">
    <text evidence="7">The sequence shown here is derived from an EMBL/GenBank/DDBJ whole genome shotgun (WGS) entry which is preliminary data.</text>
</comment>
<evidence type="ECO:0000256" key="1">
    <source>
        <dbReference type="ARBA" id="ARBA00004613"/>
    </source>
</evidence>
<dbReference type="InterPro" id="IPR017847">
    <property type="entry name" value="T6SS_RhsGE_Vgr_subset"/>
</dbReference>
<dbReference type="SUPFAM" id="SSF69349">
    <property type="entry name" value="Phage fibre proteins"/>
    <property type="match status" value="2"/>
</dbReference>
<evidence type="ECO:0000313" key="7">
    <source>
        <dbReference type="EMBL" id="MEJ8824780.1"/>
    </source>
</evidence>
<sequence length="802" mass="88615">MATDLQFLIKSDSPANGDLMFWSIVGQESLSRPSAYELTVLSTNEKIDAKDILGHAFDVVIEFADKDGAKHERHCQGHAVRFMRRGSVGRYFEYRFTLRSWFWLLTKRLNSRIIQDKAVLDILDAVFEDSPIKRFKKIKSDKVIGSHKPLRYSVQHQESDYDYLSRLLEDEGIYYWFDAHDAPGTMYLADASDVAHKKLPVHDTLNYVPFGTSEARFNEISHWVDSRRLDTGKYDSRDSDFKAIKKKLNATKGDPDTHELADLEAFEFPGGFFRNDDTDDDAKVRMEELAARRRVNWATTRWPDIAAGMNFKFHGHPMGDPDTDYLCAACTFVVTHPGYEGLGEHDGNVQRQGQVLLDLLDEDPINAKWLEALHDLIRGTPDLIAPTRGNSAFLLTALPADTPFRPPRLTPRVVMPGPQSAIVVGPAGDEIHADDFGRVKVHFHWDRYDKSNEKSTCWVRVSQPWAGKGWGGYFIPRIGQEVIVDFLNGDPDRPIIIGRVYNDDQPKPFAAHTQSGFRTRSTPGGSAANCNEFRFEDKKGSEQVYLHAEKNQDIEVENDETHWVGHDRKKTIDHDETSHIKHDRTETVDNNETITVHGMRTETVDKDETITIHKNRTETVDLNENITIGVNRTESVGSNESITIGANRSITVGASETATVATQRTHTVGANETITVGAAQEITIGAAQAVTIGAAQTVSVGADQSTSVGGAMSTSVGGDESRDVGGGRTTSVGKDDGLTVAKNLTISAGDSISIKTGDASITMKKDGTITIKGKDITIEGSGKINVKASSDVVVKGSKVGIN</sequence>
<dbReference type="NCBIfam" id="TIGR03361">
    <property type="entry name" value="VI_Rhs_Vgr"/>
    <property type="match status" value="2"/>
</dbReference>
<dbReference type="Gene3D" id="2.30.110.50">
    <property type="match status" value="1"/>
</dbReference>
<dbReference type="Pfam" id="PF04717">
    <property type="entry name" value="Phage_base_V"/>
    <property type="match status" value="1"/>
</dbReference>
<dbReference type="Pfam" id="PF05954">
    <property type="entry name" value="Phage_GPD"/>
    <property type="match status" value="1"/>
</dbReference>
<dbReference type="SUPFAM" id="SSF69255">
    <property type="entry name" value="gp5 N-terminal domain-like"/>
    <property type="match status" value="1"/>
</dbReference>
<dbReference type="PANTHER" id="PTHR32305">
    <property type="match status" value="1"/>
</dbReference>
<evidence type="ECO:0000259" key="5">
    <source>
        <dbReference type="Pfam" id="PF04717"/>
    </source>
</evidence>
<comment type="similarity">
    <text evidence="2">Belongs to the VgrG protein family.</text>
</comment>
<organism evidence="7 8">
    <name type="scientific">Variovorax humicola</name>
    <dbReference type="NCBI Taxonomy" id="1769758"/>
    <lineage>
        <taxon>Bacteria</taxon>
        <taxon>Pseudomonadati</taxon>
        <taxon>Pseudomonadota</taxon>
        <taxon>Betaproteobacteria</taxon>
        <taxon>Burkholderiales</taxon>
        <taxon>Comamonadaceae</taxon>
        <taxon>Variovorax</taxon>
    </lineage>
</organism>
<dbReference type="Pfam" id="PF22178">
    <property type="entry name" value="Gp5_trimer_C"/>
    <property type="match status" value="1"/>
</dbReference>
<dbReference type="NCBIfam" id="TIGR01646">
    <property type="entry name" value="vgr_GE"/>
    <property type="match status" value="1"/>
</dbReference>
<feature type="region of interest" description="Disordered" evidence="4">
    <location>
        <begin position="704"/>
        <end position="732"/>
    </location>
</feature>
<keyword evidence="8" id="KW-1185">Reference proteome</keyword>
<keyword evidence="3" id="KW-0964">Secreted</keyword>
<dbReference type="Proteomes" id="UP001363010">
    <property type="component" value="Unassembled WGS sequence"/>
</dbReference>
<dbReference type="InterPro" id="IPR054030">
    <property type="entry name" value="Gp5_Vgr_C"/>
</dbReference>
<dbReference type="InterPro" id="IPR006533">
    <property type="entry name" value="T6SS_Vgr_RhsGE"/>
</dbReference>
<dbReference type="RefSeq" id="WP_340365802.1">
    <property type="nucleotide sequence ID" value="NZ_JBBKZV010000016.1"/>
</dbReference>
<evidence type="ECO:0000256" key="3">
    <source>
        <dbReference type="ARBA" id="ARBA00022525"/>
    </source>
</evidence>
<evidence type="ECO:0000256" key="2">
    <source>
        <dbReference type="ARBA" id="ARBA00005558"/>
    </source>
</evidence>
<protein>
    <submittedName>
        <fullName evidence="7">Type VI secretion system tip protein TssI/VgrG</fullName>
    </submittedName>
</protein>
<dbReference type="EMBL" id="JBBKZV010000016">
    <property type="protein sequence ID" value="MEJ8824780.1"/>
    <property type="molecule type" value="Genomic_DNA"/>
</dbReference>
<dbReference type="InterPro" id="IPR037026">
    <property type="entry name" value="Vgr_OB-fold_dom_sf"/>
</dbReference>
<dbReference type="Gene3D" id="3.55.50.10">
    <property type="entry name" value="Baseplate protein-like domains"/>
    <property type="match status" value="1"/>
</dbReference>
<dbReference type="SUPFAM" id="SSF69279">
    <property type="entry name" value="Phage tail proteins"/>
    <property type="match status" value="2"/>
</dbReference>
<comment type="subcellular location">
    <subcellularLocation>
        <location evidence="1">Secreted</location>
    </subcellularLocation>
</comment>
<dbReference type="Gene3D" id="4.10.220.110">
    <property type="match status" value="1"/>
</dbReference>
<evidence type="ECO:0000259" key="6">
    <source>
        <dbReference type="Pfam" id="PF22178"/>
    </source>
</evidence>
<name>A0ABU8W413_9BURK</name>
<dbReference type="InterPro" id="IPR006531">
    <property type="entry name" value="Gp5/Vgr_OB"/>
</dbReference>
<reference evidence="7 8" key="1">
    <citation type="submission" date="2024-03" db="EMBL/GenBank/DDBJ databases">
        <title>Novel species of the genus Variovorax.</title>
        <authorList>
            <person name="Liu Q."/>
            <person name="Xin Y.-H."/>
        </authorList>
    </citation>
    <scope>NUCLEOTIDE SEQUENCE [LARGE SCALE GENOMIC DNA]</scope>
    <source>
        <strain evidence="7 8">KACC 18501</strain>
    </source>
</reference>
<dbReference type="PANTHER" id="PTHR32305:SF15">
    <property type="entry name" value="PROTEIN RHSA-RELATED"/>
    <property type="match status" value="1"/>
</dbReference>
<feature type="domain" description="Gp5/Type VI secretion system Vgr C-terminal trimerisation" evidence="6">
    <location>
        <begin position="515"/>
        <end position="628"/>
    </location>
</feature>
<dbReference type="InterPro" id="IPR050708">
    <property type="entry name" value="T6SS_VgrG/RHS"/>
</dbReference>
<accession>A0ABU8W413</accession>
<evidence type="ECO:0000256" key="4">
    <source>
        <dbReference type="SAM" id="MobiDB-lite"/>
    </source>
</evidence>
<proteinExistence type="inferred from homology"/>